<proteinExistence type="predicted"/>
<evidence type="ECO:0000313" key="2">
    <source>
        <dbReference type="Proteomes" id="UP000215335"/>
    </source>
</evidence>
<organism evidence="1 2">
    <name type="scientific">Trichomalopsis sarcophagae</name>
    <dbReference type="NCBI Taxonomy" id="543379"/>
    <lineage>
        <taxon>Eukaryota</taxon>
        <taxon>Metazoa</taxon>
        <taxon>Ecdysozoa</taxon>
        <taxon>Arthropoda</taxon>
        <taxon>Hexapoda</taxon>
        <taxon>Insecta</taxon>
        <taxon>Pterygota</taxon>
        <taxon>Neoptera</taxon>
        <taxon>Endopterygota</taxon>
        <taxon>Hymenoptera</taxon>
        <taxon>Apocrita</taxon>
        <taxon>Proctotrupomorpha</taxon>
        <taxon>Chalcidoidea</taxon>
        <taxon>Pteromalidae</taxon>
        <taxon>Pteromalinae</taxon>
        <taxon>Trichomalopsis</taxon>
    </lineage>
</organism>
<keyword evidence="2" id="KW-1185">Reference proteome</keyword>
<name>A0A232EGI5_9HYME</name>
<dbReference type="EMBL" id="NNAY01004748">
    <property type="protein sequence ID" value="OXU17475.1"/>
    <property type="molecule type" value="Genomic_DNA"/>
</dbReference>
<gene>
    <name evidence="1" type="ORF">TSAR_009365</name>
</gene>
<dbReference type="Proteomes" id="UP000215335">
    <property type="component" value="Unassembled WGS sequence"/>
</dbReference>
<reference evidence="1 2" key="1">
    <citation type="journal article" date="2017" name="Curr. Biol.">
        <title>The Evolution of Venom by Co-option of Single-Copy Genes.</title>
        <authorList>
            <person name="Martinson E.O."/>
            <person name="Mrinalini"/>
            <person name="Kelkar Y.D."/>
            <person name="Chang C.H."/>
            <person name="Werren J.H."/>
        </authorList>
    </citation>
    <scope>NUCLEOTIDE SEQUENCE [LARGE SCALE GENOMIC DNA]</scope>
    <source>
        <strain evidence="1 2">Alberta</strain>
        <tissue evidence="1">Whole body</tissue>
    </source>
</reference>
<accession>A0A232EGI5</accession>
<feature type="non-terminal residue" evidence="1">
    <location>
        <position position="1"/>
    </location>
</feature>
<sequence length="61" mass="6670">TDKALSDASLQLQDFDSLIIDTSTIRSCTAVHAVDNDTIKCSIVCSPSHTEKYITNVRLTN</sequence>
<protein>
    <submittedName>
        <fullName evidence="1">Uncharacterized protein</fullName>
    </submittedName>
</protein>
<comment type="caution">
    <text evidence="1">The sequence shown here is derived from an EMBL/GenBank/DDBJ whole genome shotgun (WGS) entry which is preliminary data.</text>
</comment>
<dbReference type="AlphaFoldDB" id="A0A232EGI5"/>
<evidence type="ECO:0000313" key="1">
    <source>
        <dbReference type="EMBL" id="OXU17475.1"/>
    </source>
</evidence>